<dbReference type="Pfam" id="PF01612">
    <property type="entry name" value="DNA_pol_A_exo1"/>
    <property type="match status" value="1"/>
</dbReference>
<evidence type="ECO:0000256" key="3">
    <source>
        <dbReference type="ARBA" id="ARBA00022722"/>
    </source>
</evidence>
<dbReference type="InterPro" id="IPR002562">
    <property type="entry name" value="3'-5'_exonuclease_dom"/>
</dbReference>
<dbReference type="SMART" id="SM00474">
    <property type="entry name" value="35EXOc"/>
    <property type="match status" value="1"/>
</dbReference>
<name>A0A4R6VUS3_9HYPH</name>
<dbReference type="OrthoDB" id="9800549at2"/>
<dbReference type="CDD" id="cd06142">
    <property type="entry name" value="RNaseD_exo"/>
    <property type="match status" value="1"/>
</dbReference>
<feature type="domain" description="HRDC" evidence="7">
    <location>
        <begin position="208"/>
        <end position="289"/>
    </location>
</feature>
<dbReference type="Gene3D" id="1.10.150.80">
    <property type="entry name" value="HRDC domain"/>
    <property type="match status" value="1"/>
</dbReference>
<protein>
    <recommendedName>
        <fullName evidence="6">Ribonuclease D</fullName>
        <shortName evidence="6">RNase D</shortName>
        <ecNumber evidence="6">3.1.13.5</ecNumber>
    </recommendedName>
</protein>
<evidence type="ECO:0000256" key="5">
    <source>
        <dbReference type="ARBA" id="ARBA00022839"/>
    </source>
</evidence>
<keyword evidence="4 6" id="KW-0378">Hydrolase</keyword>
<dbReference type="SUPFAM" id="SSF47819">
    <property type="entry name" value="HRDC-like"/>
    <property type="match status" value="2"/>
</dbReference>
<gene>
    <name evidence="6" type="primary">rnd</name>
    <name evidence="8" type="ORF">ATL17_0450</name>
</gene>
<keyword evidence="3 6" id="KW-0540">Nuclease</keyword>
<comment type="catalytic activity">
    <reaction evidence="6">
        <text>Exonucleolytic cleavage that removes extra residues from the 3'-terminus of tRNA to produce 5'-mononucleotides.</text>
        <dbReference type="EC" id="3.1.13.5"/>
    </reaction>
</comment>
<evidence type="ECO:0000313" key="8">
    <source>
        <dbReference type="EMBL" id="TDQ66454.1"/>
    </source>
</evidence>
<comment type="similarity">
    <text evidence="6">Belongs to the RNase D family.</text>
</comment>
<dbReference type="InterPro" id="IPR006292">
    <property type="entry name" value="RNase_D"/>
</dbReference>
<dbReference type="GO" id="GO:0003676">
    <property type="term" value="F:nucleic acid binding"/>
    <property type="evidence" value="ECO:0007669"/>
    <property type="project" value="InterPro"/>
</dbReference>
<dbReference type="HAMAP" id="MF_01899">
    <property type="entry name" value="RNase_D"/>
    <property type="match status" value="1"/>
</dbReference>
<dbReference type="GO" id="GO:0008408">
    <property type="term" value="F:3'-5' exonuclease activity"/>
    <property type="evidence" value="ECO:0007669"/>
    <property type="project" value="InterPro"/>
</dbReference>
<evidence type="ECO:0000256" key="4">
    <source>
        <dbReference type="ARBA" id="ARBA00022801"/>
    </source>
</evidence>
<keyword evidence="1 6" id="KW-0963">Cytoplasm</keyword>
<dbReference type="Proteomes" id="UP000295391">
    <property type="component" value="Unassembled WGS sequence"/>
</dbReference>
<organism evidence="8 9">
    <name type="scientific">Maritalea mobilis</name>
    <dbReference type="NCBI Taxonomy" id="483324"/>
    <lineage>
        <taxon>Bacteria</taxon>
        <taxon>Pseudomonadati</taxon>
        <taxon>Pseudomonadota</taxon>
        <taxon>Alphaproteobacteria</taxon>
        <taxon>Hyphomicrobiales</taxon>
        <taxon>Devosiaceae</taxon>
        <taxon>Maritalea</taxon>
    </lineage>
</organism>
<evidence type="ECO:0000256" key="6">
    <source>
        <dbReference type="HAMAP-Rule" id="MF_01899"/>
    </source>
</evidence>
<proteinExistence type="inferred from homology"/>
<keyword evidence="5 6" id="KW-0269">Exonuclease</keyword>
<comment type="caution">
    <text evidence="8">The sequence shown here is derived from an EMBL/GenBank/DDBJ whole genome shotgun (WGS) entry which is preliminary data.</text>
</comment>
<sequence length="388" mass="43520">MHIITTTSELAKFCQAAAAHPFVTVDTEFLRETTYWPKLCLVQMATPDEAVIVDPIDTDIDLTPMFELFANEEVVKVFHAAKQDVEIFVNLSGEAPKSLFDTQVAAAVCGFGDSISYDNMVRQITGAQVDKSSRFTNWSHRPLTDKQLHYALGDVTHLRDCYLHIVAELDKRDRWDWINDEMKALMQPENYIVLPENAWKRMKMKVNRPRDFALLKMLAEWREEKAQKQNVPRGRVLKDEALFELSQQQPTNPKAFDRLRAFSKGFGRSSTANELIKLVEVAQKLDKADLPKIPRKPNGPSPKGAIGDLLRVLLKAVSEQEGVAPRIIATSDDIDSIVLDDDADVPALKGWRANVFGEKALAIKHGKMALGATKAGIVPVKVTLEDDE</sequence>
<dbReference type="AlphaFoldDB" id="A0A4R6VUS3"/>
<dbReference type="InterPro" id="IPR036397">
    <property type="entry name" value="RNaseH_sf"/>
</dbReference>
<dbReference type="PANTHER" id="PTHR47649">
    <property type="entry name" value="RIBONUCLEASE D"/>
    <property type="match status" value="1"/>
</dbReference>
<dbReference type="InterPro" id="IPR002121">
    <property type="entry name" value="HRDC_dom"/>
</dbReference>
<dbReference type="InterPro" id="IPR051086">
    <property type="entry name" value="RNase_D-like"/>
</dbReference>
<dbReference type="PROSITE" id="PS50967">
    <property type="entry name" value="HRDC"/>
    <property type="match status" value="1"/>
</dbReference>
<dbReference type="GO" id="GO:0005737">
    <property type="term" value="C:cytoplasm"/>
    <property type="evidence" value="ECO:0007669"/>
    <property type="project" value="UniProtKB-SubCell"/>
</dbReference>
<reference evidence="8 9" key="1">
    <citation type="submission" date="2019-03" db="EMBL/GenBank/DDBJ databases">
        <title>Genomic Encyclopedia of Type Strains, Phase III (KMG-III): the genomes of soil and plant-associated and newly described type strains.</title>
        <authorList>
            <person name="Whitman W."/>
        </authorList>
    </citation>
    <scope>NUCLEOTIDE SEQUENCE [LARGE SCALE GENOMIC DNA]</scope>
    <source>
        <strain evidence="8 9">CGMCC 1.7002</strain>
    </source>
</reference>
<dbReference type="NCBIfam" id="TIGR01388">
    <property type="entry name" value="rnd"/>
    <property type="match status" value="1"/>
</dbReference>
<keyword evidence="9" id="KW-1185">Reference proteome</keyword>
<comment type="function">
    <text evidence="6">Exonuclease involved in the 3' processing of various precursor tRNAs. Initiates hydrolysis at the 3'-terminus of an RNA molecule and releases 5'-mononucleotides.</text>
</comment>
<evidence type="ECO:0000256" key="2">
    <source>
        <dbReference type="ARBA" id="ARBA00022694"/>
    </source>
</evidence>
<evidence type="ECO:0000259" key="7">
    <source>
        <dbReference type="PROSITE" id="PS50967"/>
    </source>
</evidence>
<comment type="subcellular location">
    <subcellularLocation>
        <location evidence="6">Cytoplasm</location>
    </subcellularLocation>
</comment>
<dbReference type="RefSeq" id="WP_133571145.1">
    <property type="nucleotide sequence ID" value="NZ_SNYR01000001.1"/>
</dbReference>
<comment type="cofactor">
    <cofactor evidence="6">
        <name>a divalent metal cation</name>
        <dbReference type="ChEBI" id="CHEBI:60240"/>
    </cofactor>
</comment>
<keyword evidence="2 6" id="KW-0819">tRNA processing</keyword>
<dbReference type="SUPFAM" id="SSF53098">
    <property type="entry name" value="Ribonuclease H-like"/>
    <property type="match status" value="1"/>
</dbReference>
<evidence type="ECO:0000313" key="9">
    <source>
        <dbReference type="Proteomes" id="UP000295391"/>
    </source>
</evidence>
<dbReference type="EMBL" id="SNYR01000001">
    <property type="protein sequence ID" value="TDQ66454.1"/>
    <property type="molecule type" value="Genomic_DNA"/>
</dbReference>
<dbReference type="EC" id="3.1.13.5" evidence="6"/>
<dbReference type="GO" id="GO:0033890">
    <property type="term" value="F:ribonuclease D activity"/>
    <property type="evidence" value="ECO:0007669"/>
    <property type="project" value="UniProtKB-UniRule"/>
</dbReference>
<dbReference type="Pfam" id="PF00570">
    <property type="entry name" value="HRDC"/>
    <property type="match status" value="1"/>
</dbReference>
<dbReference type="InterPro" id="IPR010997">
    <property type="entry name" value="HRDC-like_sf"/>
</dbReference>
<dbReference type="GO" id="GO:0000166">
    <property type="term" value="F:nucleotide binding"/>
    <property type="evidence" value="ECO:0007669"/>
    <property type="project" value="InterPro"/>
</dbReference>
<accession>A0A4R6VUS3</accession>
<dbReference type="GO" id="GO:0042780">
    <property type="term" value="P:tRNA 3'-end processing"/>
    <property type="evidence" value="ECO:0007669"/>
    <property type="project" value="UniProtKB-UniRule"/>
</dbReference>
<dbReference type="InterPro" id="IPR044876">
    <property type="entry name" value="HRDC_dom_sf"/>
</dbReference>
<dbReference type="InterPro" id="IPR012337">
    <property type="entry name" value="RNaseH-like_sf"/>
</dbReference>
<dbReference type="Gene3D" id="3.30.420.10">
    <property type="entry name" value="Ribonuclease H-like superfamily/Ribonuclease H"/>
    <property type="match status" value="1"/>
</dbReference>
<dbReference type="PANTHER" id="PTHR47649:SF1">
    <property type="entry name" value="RIBONUCLEASE D"/>
    <property type="match status" value="1"/>
</dbReference>
<dbReference type="SMART" id="SM00341">
    <property type="entry name" value="HRDC"/>
    <property type="match status" value="1"/>
</dbReference>
<evidence type="ECO:0000256" key="1">
    <source>
        <dbReference type="ARBA" id="ARBA00022490"/>
    </source>
</evidence>